<dbReference type="GO" id="GO:0006355">
    <property type="term" value="P:regulation of DNA-templated transcription"/>
    <property type="evidence" value="ECO:0007669"/>
    <property type="project" value="InterPro"/>
</dbReference>
<organism evidence="19 20">
    <name type="scientific">Pirellula staleyi (strain ATCC 27377 / DSM 6068 / ICPB 4128)</name>
    <name type="common">Pirella staleyi</name>
    <dbReference type="NCBI Taxonomy" id="530564"/>
    <lineage>
        <taxon>Bacteria</taxon>
        <taxon>Pseudomonadati</taxon>
        <taxon>Planctomycetota</taxon>
        <taxon>Planctomycetia</taxon>
        <taxon>Pirellulales</taxon>
        <taxon>Pirellulaceae</taxon>
        <taxon>Pirellula</taxon>
    </lineage>
</organism>
<keyword evidence="12" id="KW-1133">Transmembrane helix</keyword>
<dbReference type="SMART" id="SM00091">
    <property type="entry name" value="PAS"/>
    <property type="match status" value="8"/>
</dbReference>
<keyword evidence="11 19" id="KW-0418">Kinase</keyword>
<dbReference type="PROSITE" id="PS50109">
    <property type="entry name" value="HIS_KIN"/>
    <property type="match status" value="1"/>
</dbReference>
<dbReference type="SUPFAM" id="SSF52172">
    <property type="entry name" value="CheY-like"/>
    <property type="match status" value="1"/>
</dbReference>
<dbReference type="PROSITE" id="PS50112">
    <property type="entry name" value="PAS"/>
    <property type="match status" value="5"/>
</dbReference>
<evidence type="ECO:0000256" key="6">
    <source>
        <dbReference type="ARBA" id="ARBA00022553"/>
    </source>
</evidence>
<feature type="domain" description="PAC" evidence="18">
    <location>
        <begin position="474"/>
        <end position="526"/>
    </location>
</feature>
<evidence type="ECO:0000313" key="20">
    <source>
        <dbReference type="Proteomes" id="UP000001887"/>
    </source>
</evidence>
<dbReference type="InterPro" id="IPR036097">
    <property type="entry name" value="HisK_dim/P_sf"/>
</dbReference>
<dbReference type="KEGG" id="psl:Psta_2940"/>
<dbReference type="InterPro" id="IPR001610">
    <property type="entry name" value="PAC"/>
</dbReference>
<dbReference type="EMBL" id="CP001848">
    <property type="protein sequence ID" value="ADB17605.1"/>
    <property type="molecule type" value="Genomic_DNA"/>
</dbReference>
<evidence type="ECO:0000259" key="17">
    <source>
        <dbReference type="PROSITE" id="PS50112"/>
    </source>
</evidence>
<protein>
    <recommendedName>
        <fullName evidence="3">histidine kinase</fullName>
        <ecNumber evidence="3">2.7.13.3</ecNumber>
    </recommendedName>
</protein>
<feature type="domain" description="Histidine kinase" evidence="15">
    <location>
        <begin position="1046"/>
        <end position="1271"/>
    </location>
</feature>
<dbReference type="Gene3D" id="3.40.50.2300">
    <property type="match status" value="1"/>
</dbReference>
<dbReference type="Gene3D" id="3.30.565.10">
    <property type="entry name" value="Histidine kinase-like ATPase, C-terminal domain"/>
    <property type="match status" value="1"/>
</dbReference>
<comment type="subcellular location">
    <subcellularLocation>
        <location evidence="2">Cell inner membrane</location>
        <topology evidence="2">Multi-pass membrane protein</topology>
    </subcellularLocation>
</comment>
<feature type="domain" description="PAS" evidence="17">
    <location>
        <begin position="655"/>
        <end position="725"/>
    </location>
</feature>
<keyword evidence="20" id="KW-1185">Reference proteome</keyword>
<evidence type="ECO:0000313" key="19">
    <source>
        <dbReference type="EMBL" id="ADB17605.1"/>
    </source>
</evidence>
<dbReference type="SUPFAM" id="SSF55874">
    <property type="entry name" value="ATPase domain of HSP90 chaperone/DNA topoisomerase II/histidine kinase"/>
    <property type="match status" value="1"/>
</dbReference>
<evidence type="ECO:0000256" key="7">
    <source>
        <dbReference type="ARBA" id="ARBA00022679"/>
    </source>
</evidence>
<evidence type="ECO:0000256" key="4">
    <source>
        <dbReference type="ARBA" id="ARBA00022475"/>
    </source>
</evidence>
<dbReference type="InterPro" id="IPR013767">
    <property type="entry name" value="PAS_fold"/>
</dbReference>
<dbReference type="InterPro" id="IPR035965">
    <property type="entry name" value="PAS-like_dom_sf"/>
</dbReference>
<dbReference type="InterPro" id="IPR005467">
    <property type="entry name" value="His_kinase_dom"/>
</dbReference>
<dbReference type="CDD" id="cd00130">
    <property type="entry name" value="PAS"/>
    <property type="match status" value="7"/>
</dbReference>
<dbReference type="PROSITE" id="PS50110">
    <property type="entry name" value="RESPONSE_REGULATORY"/>
    <property type="match status" value="1"/>
</dbReference>
<feature type="domain" description="Response regulatory" evidence="16">
    <location>
        <begin position="1296"/>
        <end position="1411"/>
    </location>
</feature>
<evidence type="ECO:0000256" key="12">
    <source>
        <dbReference type="ARBA" id="ARBA00022989"/>
    </source>
</evidence>
<dbReference type="SUPFAM" id="SSF55785">
    <property type="entry name" value="PYP-like sensor domain (PAS domain)"/>
    <property type="match status" value="7"/>
</dbReference>
<dbReference type="GO" id="GO:0000166">
    <property type="term" value="F:nucleotide binding"/>
    <property type="evidence" value="ECO:0007669"/>
    <property type="project" value="UniProtKB-KW"/>
</dbReference>
<dbReference type="STRING" id="530564.Psta_2940"/>
<feature type="domain" description="PAC" evidence="18">
    <location>
        <begin position="602"/>
        <end position="654"/>
    </location>
</feature>
<comment type="catalytic activity">
    <reaction evidence="1">
        <text>ATP + protein L-histidine = ADP + protein N-phospho-L-histidine.</text>
        <dbReference type="EC" id="2.7.13.3"/>
    </reaction>
</comment>
<dbReference type="Pfam" id="PF08448">
    <property type="entry name" value="PAS_4"/>
    <property type="match status" value="1"/>
</dbReference>
<dbReference type="InterPro" id="IPR013655">
    <property type="entry name" value="PAS_fold_3"/>
</dbReference>
<name>D2R8R4_PIRSD</name>
<evidence type="ECO:0000256" key="2">
    <source>
        <dbReference type="ARBA" id="ARBA00004429"/>
    </source>
</evidence>
<dbReference type="eggNOG" id="COG2202">
    <property type="taxonomic scope" value="Bacteria"/>
</dbReference>
<reference evidence="19 20" key="1">
    <citation type="journal article" date="2009" name="Stand. Genomic Sci.">
        <title>Complete genome sequence of Pirellula staleyi type strain (ATCC 27377).</title>
        <authorList>
            <person name="Clum A."/>
            <person name="Tindall B.J."/>
            <person name="Sikorski J."/>
            <person name="Ivanova N."/>
            <person name="Mavrommatis K."/>
            <person name="Lucas S."/>
            <person name="Glavina del Rio T."/>
            <person name="Nolan M."/>
            <person name="Chen F."/>
            <person name="Tice H."/>
            <person name="Pitluck S."/>
            <person name="Cheng J.F."/>
            <person name="Chertkov O."/>
            <person name="Brettin T."/>
            <person name="Han C."/>
            <person name="Detter J.C."/>
            <person name="Kuske C."/>
            <person name="Bruce D."/>
            <person name="Goodwin L."/>
            <person name="Ovchinikova G."/>
            <person name="Pati A."/>
            <person name="Mikhailova N."/>
            <person name="Chen A."/>
            <person name="Palaniappan K."/>
            <person name="Land M."/>
            <person name="Hauser L."/>
            <person name="Chang Y.J."/>
            <person name="Jeffries C.D."/>
            <person name="Chain P."/>
            <person name="Rohde M."/>
            <person name="Goker M."/>
            <person name="Bristow J."/>
            <person name="Eisen J.A."/>
            <person name="Markowitz V."/>
            <person name="Hugenholtz P."/>
            <person name="Kyrpides N.C."/>
            <person name="Klenk H.P."/>
            <person name="Lapidus A."/>
        </authorList>
    </citation>
    <scope>NUCLEOTIDE SEQUENCE [LARGE SCALE GENOMIC DNA]</scope>
    <source>
        <strain evidence="20">ATCC 27377 / DSM 6068 / ICPB 4128</strain>
    </source>
</reference>
<evidence type="ECO:0000256" key="13">
    <source>
        <dbReference type="ARBA" id="ARBA00023136"/>
    </source>
</evidence>
<dbReference type="OrthoDB" id="5287556at2"/>
<evidence type="ECO:0000256" key="10">
    <source>
        <dbReference type="ARBA" id="ARBA00022741"/>
    </source>
</evidence>
<dbReference type="SMART" id="SM00387">
    <property type="entry name" value="HATPase_c"/>
    <property type="match status" value="1"/>
</dbReference>
<keyword evidence="7" id="KW-0808">Transferase</keyword>
<keyword evidence="10" id="KW-0547">Nucleotide-binding</keyword>
<evidence type="ECO:0000256" key="9">
    <source>
        <dbReference type="ARBA" id="ARBA00022737"/>
    </source>
</evidence>
<dbReference type="InterPro" id="IPR003594">
    <property type="entry name" value="HATPase_dom"/>
</dbReference>
<dbReference type="InterPro" id="IPR011006">
    <property type="entry name" value="CheY-like_superfamily"/>
</dbReference>
<dbReference type="Pfam" id="PF00072">
    <property type="entry name" value="Response_reg"/>
    <property type="match status" value="1"/>
</dbReference>
<dbReference type="SUPFAM" id="SSF47384">
    <property type="entry name" value="Homodimeric domain of signal transducing histidine kinase"/>
    <property type="match status" value="1"/>
</dbReference>
<dbReference type="Pfam" id="PF02518">
    <property type="entry name" value="HATPase_c"/>
    <property type="match status" value="1"/>
</dbReference>
<feature type="domain" description="PAC" evidence="18">
    <location>
        <begin position="727"/>
        <end position="779"/>
    </location>
</feature>
<dbReference type="Pfam" id="PF00989">
    <property type="entry name" value="PAS"/>
    <property type="match status" value="1"/>
</dbReference>
<dbReference type="CDD" id="cd00082">
    <property type="entry name" value="HisKA"/>
    <property type="match status" value="1"/>
</dbReference>
<dbReference type="Gene3D" id="1.10.287.130">
    <property type="match status" value="1"/>
</dbReference>
<dbReference type="GO" id="GO:0005886">
    <property type="term" value="C:plasma membrane"/>
    <property type="evidence" value="ECO:0007669"/>
    <property type="project" value="UniProtKB-SubCell"/>
</dbReference>
<dbReference type="InterPro" id="IPR000014">
    <property type="entry name" value="PAS"/>
</dbReference>
<dbReference type="InterPro" id="IPR013656">
    <property type="entry name" value="PAS_4"/>
</dbReference>
<dbReference type="InterPro" id="IPR000700">
    <property type="entry name" value="PAS-assoc_C"/>
</dbReference>
<sequence>MVDLSAFTSRVTEVGASLELLFGGSEKPVLAIDGEGIIRFASQNAVSLVGPTGKTLVGLPLVDLLAISESPLSGELELRSSFAAKLRHASVPQQLPLESIYILVQTQPLAIAHPHFAGWQLLFLTPETSYLPTDGSDYQGELSATGYRKLLDLAVNDGVSVMSLQGRHLFDNEAAVTISGVSREELHTQTPFSRVHPDDMPMLRESWSQLATKPGTRVGPSYLRIMHHSGDWVWVEASGVNMTEDPDIGGMVAVWRIVEEQRRTEALLRENRMMLDVALSAARMVAWEWEIDNDILKWTSEEGQVYGISPLARVNNAAAFMELVHPDDRQLVSHLIQRSVQTGLDYAVEYRVVWPDGSIHWVDARGKARRDAEGRPTHLVGVSIDIDQRKATEHQLRERELFLRMAMSSAKLAPWDFDLQSGLIKGDPLIGELFGAPMQNDRGRNEDFFARIHPEDLPRVERAIQSSIENHTDYMIEFRVRHLDGSIHWLEGHGRVHTSPTGEPIRMVGVTLDIDHRKATEAALAESEERLRLTLEAAKVGTWEWNLKTNSVAGSPELGPMHGRPRGMFHTSVECFLEAIHPQDRDDVRVAIVNALTGDGNFAQDYRVIWPDSSVRWIADRGRTIFDGDGNPVRMLGAAIDITERKEVERRHREQEEQYRLLADSMEDFVSLSDLNRRPHYVSPSFYRITGYSPEEIDQSDFSTRIHPDDVPAVEQARLDNLRGLSTRIEYRFRCKNGNFIWLDLKATPVGLGDGKVDRIVCCARDITDRKLAELSALQSEARYRELVELSPEAIGIVQDGAFVYGNPAAVELLAARDIDDFLGVKMEDVIHPDDLTSTYERVQHVVATQQAVPLRQIRAVRRDGKVITIETRVGPCVYGGKPAVQVIGRDVTQRLLTEEALRESEARWRSLVENAPDIIMMVDRSGLISFINKAGPGFRIEDVIGSSSLQFISPSSQMRARDAYARAWDYGETVDFEIEATPQNHESQYYEVRVSPIRSGERTVALINISRDITDRKRLAEERLQIERKLQETQRLESLGLLAGGVAHDFNNLLTGVINYTVLAASKLAPKSSPVEYLEKAETAARRAADLTRQLLAYSGRGKLVTQPLNVSSVVSEMRELLQTSISKRITFSLQLTSNLPAVIADATQLRQVIMNLILNASEAIGTEIGVVTLKTHLVEATTESLISPYSSDLLPPGKYVCVEVSDTGCGMVPATLQRIFDPFFSTKFAGRGLGLSAVLGIVRGHHGAIQVQSVPGSGTTFRVLLPIQAGETEAPEQVATPLPAAPTAIGSSPLVLLIDDEEVARMSVEAVLLSENFRVELAANGREGLELFSKIKDIDLVILDLTMPDLDGEQVFRVLRQQCPEVRVIITSGYSTEEIALKHAGDDRVGFVQKATGPRALLSEIRRILGR</sequence>
<evidence type="ECO:0000259" key="16">
    <source>
        <dbReference type="PROSITE" id="PS50110"/>
    </source>
</evidence>
<dbReference type="eggNOG" id="COG0784">
    <property type="taxonomic scope" value="Bacteria"/>
</dbReference>
<dbReference type="Proteomes" id="UP000001887">
    <property type="component" value="Chromosome"/>
</dbReference>
<dbReference type="Gene3D" id="3.30.450.20">
    <property type="entry name" value="PAS domain"/>
    <property type="match status" value="7"/>
</dbReference>
<keyword evidence="9" id="KW-0677">Repeat</keyword>
<feature type="domain" description="PAC" evidence="18">
    <location>
        <begin position="973"/>
        <end position="1026"/>
    </location>
</feature>
<dbReference type="Gene3D" id="2.10.70.100">
    <property type="match status" value="2"/>
</dbReference>
<dbReference type="InterPro" id="IPR001789">
    <property type="entry name" value="Sig_transdc_resp-reg_receiver"/>
</dbReference>
<evidence type="ECO:0000256" key="5">
    <source>
        <dbReference type="ARBA" id="ARBA00022519"/>
    </source>
</evidence>
<gene>
    <name evidence="19" type="ordered locus">Psta_2940</name>
</gene>
<dbReference type="InterPro" id="IPR003661">
    <property type="entry name" value="HisK_dim/P_dom"/>
</dbReference>
<evidence type="ECO:0000259" key="15">
    <source>
        <dbReference type="PROSITE" id="PS50109"/>
    </source>
</evidence>
<evidence type="ECO:0000256" key="14">
    <source>
        <dbReference type="PROSITE-ProRule" id="PRU00169"/>
    </source>
</evidence>
<dbReference type="CDD" id="cd00156">
    <property type="entry name" value="REC"/>
    <property type="match status" value="1"/>
</dbReference>
<dbReference type="FunFam" id="2.10.70.100:FF:000001">
    <property type="entry name" value="Sensory transduction histidine kinase"/>
    <property type="match status" value="1"/>
</dbReference>
<feature type="domain" description="PAS" evidence="17">
    <location>
        <begin position="399"/>
        <end position="471"/>
    </location>
</feature>
<dbReference type="InterPro" id="IPR036890">
    <property type="entry name" value="HATPase_C_sf"/>
</dbReference>
<dbReference type="NCBIfam" id="TIGR00229">
    <property type="entry name" value="sensory_box"/>
    <property type="match status" value="7"/>
</dbReference>
<feature type="modified residue" description="4-aspartylphosphate" evidence="14">
    <location>
        <position position="1346"/>
    </location>
</feature>
<feature type="domain" description="PAS" evidence="17">
    <location>
        <begin position="271"/>
        <end position="343"/>
    </location>
</feature>
<dbReference type="PROSITE" id="PS50113">
    <property type="entry name" value="PAC"/>
    <property type="match status" value="5"/>
</dbReference>
<dbReference type="PANTHER" id="PTHR43304">
    <property type="entry name" value="PHYTOCHROME-LIKE PROTEIN CPH1"/>
    <property type="match status" value="1"/>
</dbReference>
<dbReference type="InterPro" id="IPR004358">
    <property type="entry name" value="Sig_transdc_His_kin-like_C"/>
</dbReference>
<evidence type="ECO:0000256" key="8">
    <source>
        <dbReference type="ARBA" id="ARBA00022692"/>
    </source>
</evidence>
<keyword evidence="8" id="KW-0812">Transmembrane</keyword>
<keyword evidence="13" id="KW-0472">Membrane</keyword>
<dbReference type="EC" id="2.7.13.3" evidence="3"/>
<evidence type="ECO:0000256" key="11">
    <source>
        <dbReference type="ARBA" id="ARBA00022777"/>
    </source>
</evidence>
<dbReference type="eggNOG" id="COG4191">
    <property type="taxonomic scope" value="Bacteria"/>
</dbReference>
<keyword evidence="6 14" id="KW-0597">Phosphoprotein</keyword>
<dbReference type="SMART" id="SM00388">
    <property type="entry name" value="HisKA"/>
    <property type="match status" value="1"/>
</dbReference>
<proteinExistence type="predicted"/>
<feature type="domain" description="PAC" evidence="18">
    <location>
        <begin position="346"/>
        <end position="398"/>
    </location>
</feature>
<keyword evidence="5" id="KW-0997">Cell inner membrane</keyword>
<keyword evidence="4" id="KW-1003">Cell membrane</keyword>
<feature type="domain" description="PAS" evidence="17">
    <location>
        <begin position="143"/>
        <end position="214"/>
    </location>
</feature>
<dbReference type="GO" id="GO:0000155">
    <property type="term" value="F:phosphorelay sensor kinase activity"/>
    <property type="evidence" value="ECO:0007669"/>
    <property type="project" value="InterPro"/>
</dbReference>
<feature type="domain" description="PAS" evidence="17">
    <location>
        <begin position="780"/>
        <end position="850"/>
    </location>
</feature>
<dbReference type="PRINTS" id="PR00344">
    <property type="entry name" value="BCTRLSENSOR"/>
</dbReference>
<evidence type="ECO:0000256" key="3">
    <source>
        <dbReference type="ARBA" id="ARBA00012438"/>
    </source>
</evidence>
<dbReference type="HOGENOM" id="CLU_000445_114_18_0"/>
<evidence type="ECO:0000259" key="18">
    <source>
        <dbReference type="PROSITE" id="PS50113"/>
    </source>
</evidence>
<dbReference type="InterPro" id="IPR052162">
    <property type="entry name" value="Sensor_kinase/Photoreceptor"/>
</dbReference>
<dbReference type="Pfam" id="PF08447">
    <property type="entry name" value="PAS_3"/>
    <property type="match status" value="5"/>
</dbReference>
<evidence type="ECO:0000256" key="1">
    <source>
        <dbReference type="ARBA" id="ARBA00000085"/>
    </source>
</evidence>
<accession>D2R8R4</accession>
<dbReference type="SMART" id="SM00086">
    <property type="entry name" value="PAC"/>
    <property type="match status" value="7"/>
</dbReference>
<dbReference type="PANTHER" id="PTHR43304:SF1">
    <property type="entry name" value="PAC DOMAIN-CONTAINING PROTEIN"/>
    <property type="match status" value="1"/>
</dbReference>
<dbReference type="SMART" id="SM00448">
    <property type="entry name" value="REC"/>
    <property type="match status" value="1"/>
</dbReference>